<dbReference type="EMBL" id="KV407454">
    <property type="protein sequence ID" value="KZF26304.1"/>
    <property type="molecule type" value="Genomic_DNA"/>
</dbReference>
<organism evidence="2 3">
    <name type="scientific">Xylona heveae (strain CBS 132557 / TC161)</name>
    <dbReference type="NCBI Taxonomy" id="1328760"/>
    <lineage>
        <taxon>Eukaryota</taxon>
        <taxon>Fungi</taxon>
        <taxon>Dikarya</taxon>
        <taxon>Ascomycota</taxon>
        <taxon>Pezizomycotina</taxon>
        <taxon>Xylonomycetes</taxon>
        <taxon>Xylonales</taxon>
        <taxon>Xylonaceae</taxon>
        <taxon>Xylona</taxon>
    </lineage>
</organism>
<protein>
    <recommendedName>
        <fullName evidence="1">C2H2-type domain-containing protein</fullName>
    </recommendedName>
</protein>
<evidence type="ECO:0000259" key="1">
    <source>
        <dbReference type="PROSITE" id="PS00028"/>
    </source>
</evidence>
<reference evidence="2 3" key="1">
    <citation type="journal article" date="2016" name="Fungal Biol.">
        <title>The genome of Xylona heveae provides a window into fungal endophytism.</title>
        <authorList>
            <person name="Gazis R."/>
            <person name="Kuo A."/>
            <person name="Riley R."/>
            <person name="LaButti K."/>
            <person name="Lipzen A."/>
            <person name="Lin J."/>
            <person name="Amirebrahimi M."/>
            <person name="Hesse C.N."/>
            <person name="Spatafora J.W."/>
            <person name="Henrissat B."/>
            <person name="Hainaut M."/>
            <person name="Grigoriev I.V."/>
            <person name="Hibbett D.S."/>
        </authorList>
    </citation>
    <scope>NUCLEOTIDE SEQUENCE [LARGE SCALE GENOMIC DNA]</scope>
    <source>
        <strain evidence="2 3">TC161</strain>
    </source>
</reference>
<dbReference type="RefSeq" id="XP_018191859.1">
    <property type="nucleotide sequence ID" value="XM_018330714.1"/>
</dbReference>
<keyword evidence="3" id="KW-1185">Reference proteome</keyword>
<sequence length="161" mass="18404">MHTTSTYKCQAFHADDADNLPNNNVSLVMLSAKEDFDVLEDNDNQAEIVNKQDTTYFVQEELECTKCYTKFLTHNALYKHLDKAKHKEKISKRAKEITVIESSAPPAKQVSRLDLVSYTYMEVNISFNSQMSNIYMTVVDTGYGSSSMDKEFIKLILPKNI</sequence>
<accession>A0A165JJ08</accession>
<dbReference type="AlphaFoldDB" id="A0A165JJ08"/>
<name>A0A165JJ08_XYLHT</name>
<dbReference type="Proteomes" id="UP000076632">
    <property type="component" value="Unassembled WGS sequence"/>
</dbReference>
<feature type="domain" description="C2H2-type" evidence="1">
    <location>
        <begin position="64"/>
        <end position="86"/>
    </location>
</feature>
<evidence type="ECO:0000313" key="2">
    <source>
        <dbReference type="EMBL" id="KZF26304.1"/>
    </source>
</evidence>
<proteinExistence type="predicted"/>
<dbReference type="InterPro" id="IPR013087">
    <property type="entry name" value="Znf_C2H2_type"/>
</dbReference>
<evidence type="ECO:0000313" key="3">
    <source>
        <dbReference type="Proteomes" id="UP000076632"/>
    </source>
</evidence>
<dbReference type="PROSITE" id="PS00028">
    <property type="entry name" value="ZINC_FINGER_C2H2_1"/>
    <property type="match status" value="1"/>
</dbReference>
<dbReference type="InParanoid" id="A0A165JJ08"/>
<gene>
    <name evidence="2" type="ORF">L228DRAFT_235393</name>
</gene>
<dbReference type="GeneID" id="28895851"/>